<accession>A0A4S8JZT0</accession>
<comment type="pathway">
    <text evidence="1">Amino-acid biosynthesis; L-asparagine biosynthesis; L-asparagine from L-aspartate (L-Gln route): step 1/1.</text>
</comment>
<dbReference type="STRING" id="52838.A0A4S8JZT0"/>
<dbReference type="InterPro" id="IPR033738">
    <property type="entry name" value="AsnB_N"/>
</dbReference>
<proteinExistence type="predicted"/>
<evidence type="ECO:0000256" key="1">
    <source>
        <dbReference type="ARBA" id="ARBA00005187"/>
    </source>
</evidence>
<dbReference type="GO" id="GO:0006529">
    <property type="term" value="P:asparagine biosynthetic process"/>
    <property type="evidence" value="ECO:0007669"/>
    <property type="project" value="UniProtKB-KW"/>
</dbReference>
<keyword evidence="8" id="KW-0315">Glutamine amidotransferase</keyword>
<evidence type="ECO:0000259" key="10">
    <source>
        <dbReference type="PROSITE" id="PS51278"/>
    </source>
</evidence>
<keyword evidence="4" id="KW-0028">Amino-acid biosynthesis</keyword>
<keyword evidence="12" id="KW-1185">Reference proteome</keyword>
<dbReference type="GO" id="GO:0005524">
    <property type="term" value="F:ATP binding"/>
    <property type="evidence" value="ECO:0007669"/>
    <property type="project" value="UniProtKB-KW"/>
</dbReference>
<dbReference type="InterPro" id="IPR001962">
    <property type="entry name" value="Asn_synthase"/>
</dbReference>
<dbReference type="AlphaFoldDB" id="A0A4S8JZT0"/>
<dbReference type="PANTHER" id="PTHR11772:SF48">
    <property type="entry name" value="ASPARAGINE SYNTHETASE [GLUTAMINE-HYDROLYZING] 1"/>
    <property type="match status" value="1"/>
</dbReference>
<dbReference type="InterPro" id="IPR029055">
    <property type="entry name" value="Ntn_hydrolases_N"/>
</dbReference>
<dbReference type="FunFam" id="3.40.50.620:FF:000585">
    <property type="entry name" value="Asparagine synthetase [glutamine-hydrolyzing] 1"/>
    <property type="match status" value="1"/>
</dbReference>
<evidence type="ECO:0000256" key="4">
    <source>
        <dbReference type="ARBA" id="ARBA00022605"/>
    </source>
</evidence>
<protein>
    <recommendedName>
        <fullName evidence="2">asparagine synthase (glutamine-hydrolyzing)</fullName>
        <ecNumber evidence="2">6.3.5.4</ecNumber>
    </recommendedName>
</protein>
<dbReference type="CDD" id="cd01991">
    <property type="entry name" value="Asn_synthase_B_C"/>
    <property type="match status" value="1"/>
</dbReference>
<dbReference type="NCBIfam" id="TIGR01536">
    <property type="entry name" value="asn_synth_AEB"/>
    <property type="match status" value="1"/>
</dbReference>
<dbReference type="PANTHER" id="PTHR11772">
    <property type="entry name" value="ASPARAGINE SYNTHETASE"/>
    <property type="match status" value="1"/>
</dbReference>
<evidence type="ECO:0000313" key="12">
    <source>
        <dbReference type="Proteomes" id="UP000317650"/>
    </source>
</evidence>
<dbReference type="Gene3D" id="3.60.20.10">
    <property type="entry name" value="Glutamine Phosphoribosylpyrophosphate, subunit 1, domain 1"/>
    <property type="match status" value="1"/>
</dbReference>
<evidence type="ECO:0000256" key="7">
    <source>
        <dbReference type="ARBA" id="ARBA00022888"/>
    </source>
</evidence>
<keyword evidence="3" id="KW-0436">Ligase</keyword>
<dbReference type="Pfam" id="PF00733">
    <property type="entry name" value="Asn_synthase"/>
    <property type="match status" value="1"/>
</dbReference>
<evidence type="ECO:0000256" key="6">
    <source>
        <dbReference type="ARBA" id="ARBA00022840"/>
    </source>
</evidence>
<comment type="catalytic activity">
    <reaction evidence="9">
        <text>L-aspartate + L-glutamine + ATP + H2O = L-asparagine + L-glutamate + AMP + diphosphate + H(+)</text>
        <dbReference type="Rhea" id="RHEA:12228"/>
        <dbReference type="ChEBI" id="CHEBI:15377"/>
        <dbReference type="ChEBI" id="CHEBI:15378"/>
        <dbReference type="ChEBI" id="CHEBI:29985"/>
        <dbReference type="ChEBI" id="CHEBI:29991"/>
        <dbReference type="ChEBI" id="CHEBI:30616"/>
        <dbReference type="ChEBI" id="CHEBI:33019"/>
        <dbReference type="ChEBI" id="CHEBI:58048"/>
        <dbReference type="ChEBI" id="CHEBI:58359"/>
        <dbReference type="ChEBI" id="CHEBI:456215"/>
        <dbReference type="EC" id="6.3.5.4"/>
    </reaction>
</comment>
<sequence>MNECSKGVILFVFGDRLKHRGPDWSGLHQYGDCYLAHQRLAIVDPASGDQPLYNEDKTIVVTVNGEIYNHEELRKRFPNHKFRTGSDCEVIAHLYEEHGEGFVDMLDGIFSFVLLDTRDNSFIAARDAIGVTPLYIGWGLDGSVWISSEMKGLNDDCEHFEVFPPGHLYSSKGGSYKRWYNPPWYSEEAIPSVPYDPLVLREAFEKAVIKRLMTDVPFGVLLSGGLDSSLVAAVTSRHLAGTKAAEQWGTQLHSFCVGLEGSPDLKAAKEVADYLGTVHHEFHFTVQDGIDAIEDVIYHIETYDVTTIRASTPMFLMSRKIKALGVKMVISGEGSDELFGGYLYFHKAPNKEEFHEETCRKVKALHQYDCLRANKATSAWGLESRVPFLDKAFIDVAMSIDPEWKMIKPDLGRIEKWVLRKAFDDEENPYLPKVFVHRFFSFTAARTESSDGFRPSCLCSTSFIGRRSSSVMVESYALLIAMIEPSVEHSSVRCGNSVTVLQNSARLTVPGGPSVACSTAKAIEWDAQWSKNVDPSGRAALGVHVSAYDPAAVPSSLTTGTSPAMLVNKKQRVMEAKAPELTISS</sequence>
<dbReference type="InterPro" id="IPR050795">
    <property type="entry name" value="Asn_Synthetase"/>
</dbReference>
<dbReference type="Gene3D" id="3.40.50.620">
    <property type="entry name" value="HUPs"/>
    <property type="match status" value="1"/>
</dbReference>
<evidence type="ECO:0000256" key="9">
    <source>
        <dbReference type="ARBA" id="ARBA00048741"/>
    </source>
</evidence>
<dbReference type="NCBIfam" id="NF006949">
    <property type="entry name" value="PRK09431.1"/>
    <property type="match status" value="1"/>
</dbReference>
<name>A0A4S8JZT0_MUSBA</name>
<dbReference type="PROSITE" id="PS51278">
    <property type="entry name" value="GATASE_TYPE_2"/>
    <property type="match status" value="1"/>
</dbReference>
<dbReference type="CDD" id="cd00712">
    <property type="entry name" value="AsnB"/>
    <property type="match status" value="1"/>
</dbReference>
<evidence type="ECO:0000256" key="5">
    <source>
        <dbReference type="ARBA" id="ARBA00022741"/>
    </source>
</evidence>
<dbReference type="Proteomes" id="UP000317650">
    <property type="component" value="Chromosome 5"/>
</dbReference>
<feature type="domain" description="Glutamine amidotransferase type-2" evidence="10">
    <location>
        <begin position="1"/>
        <end position="174"/>
    </location>
</feature>
<dbReference type="GO" id="GO:0005829">
    <property type="term" value="C:cytosol"/>
    <property type="evidence" value="ECO:0007669"/>
    <property type="project" value="TreeGrafter"/>
</dbReference>
<dbReference type="Pfam" id="PF13537">
    <property type="entry name" value="GATase_7"/>
    <property type="match status" value="1"/>
</dbReference>
<dbReference type="FunFam" id="3.60.20.10:FF:000024">
    <property type="entry name" value="Asparagine synthetase [glutamine-hydrolyzing]"/>
    <property type="match status" value="1"/>
</dbReference>
<dbReference type="GO" id="GO:0004066">
    <property type="term" value="F:asparagine synthase (glutamine-hydrolyzing) activity"/>
    <property type="evidence" value="ECO:0007669"/>
    <property type="project" value="UniProtKB-EC"/>
</dbReference>
<dbReference type="SUPFAM" id="SSF52402">
    <property type="entry name" value="Adenine nucleotide alpha hydrolases-like"/>
    <property type="match status" value="1"/>
</dbReference>
<dbReference type="InterPro" id="IPR006426">
    <property type="entry name" value="Asn_synth_AEB"/>
</dbReference>
<gene>
    <name evidence="11" type="ORF">C4D60_Mb05t29920</name>
</gene>
<reference evidence="11 12" key="1">
    <citation type="journal article" date="2019" name="Nat. Plants">
        <title>Genome sequencing of Musa balbisiana reveals subgenome evolution and function divergence in polyploid bananas.</title>
        <authorList>
            <person name="Yao X."/>
        </authorList>
    </citation>
    <scope>NUCLEOTIDE SEQUENCE [LARGE SCALE GENOMIC DNA]</scope>
    <source>
        <strain evidence="12">cv. DH-PKW</strain>
        <tissue evidence="11">Leaves</tissue>
    </source>
</reference>
<keyword evidence="7" id="KW-0061">Asparagine biosynthesis</keyword>
<dbReference type="EMBL" id="PYDT01000003">
    <property type="protein sequence ID" value="THU67931.1"/>
    <property type="molecule type" value="Genomic_DNA"/>
</dbReference>
<keyword evidence="5" id="KW-0547">Nucleotide-binding</keyword>
<evidence type="ECO:0000256" key="3">
    <source>
        <dbReference type="ARBA" id="ARBA00022598"/>
    </source>
</evidence>
<dbReference type="InterPro" id="IPR017932">
    <property type="entry name" value="GATase_2_dom"/>
</dbReference>
<evidence type="ECO:0000256" key="2">
    <source>
        <dbReference type="ARBA" id="ARBA00012737"/>
    </source>
</evidence>
<keyword evidence="6" id="KW-0067">ATP-binding</keyword>
<evidence type="ECO:0000256" key="8">
    <source>
        <dbReference type="ARBA" id="ARBA00022962"/>
    </source>
</evidence>
<dbReference type="InterPro" id="IPR014729">
    <property type="entry name" value="Rossmann-like_a/b/a_fold"/>
</dbReference>
<organism evidence="11 12">
    <name type="scientific">Musa balbisiana</name>
    <name type="common">Banana</name>
    <dbReference type="NCBI Taxonomy" id="52838"/>
    <lineage>
        <taxon>Eukaryota</taxon>
        <taxon>Viridiplantae</taxon>
        <taxon>Streptophyta</taxon>
        <taxon>Embryophyta</taxon>
        <taxon>Tracheophyta</taxon>
        <taxon>Spermatophyta</taxon>
        <taxon>Magnoliopsida</taxon>
        <taxon>Liliopsida</taxon>
        <taxon>Zingiberales</taxon>
        <taxon>Musaceae</taxon>
        <taxon>Musa</taxon>
    </lineage>
</organism>
<dbReference type="SUPFAM" id="SSF56235">
    <property type="entry name" value="N-terminal nucleophile aminohydrolases (Ntn hydrolases)"/>
    <property type="match status" value="1"/>
</dbReference>
<dbReference type="EC" id="6.3.5.4" evidence="2"/>
<evidence type="ECO:0000313" key="11">
    <source>
        <dbReference type="EMBL" id="THU67931.1"/>
    </source>
</evidence>
<comment type="caution">
    <text evidence="11">The sequence shown here is derived from an EMBL/GenBank/DDBJ whole genome shotgun (WGS) entry which is preliminary data.</text>
</comment>